<protein>
    <submittedName>
        <fullName evidence="1">Uncharacterized protein</fullName>
    </submittedName>
</protein>
<name>A0ABY5KZ82_9CELL</name>
<dbReference type="Proteomes" id="UP001316384">
    <property type="component" value="Chromosome"/>
</dbReference>
<sequence length="382" mass="40351">MILASLLAVVVVAVVVARPWQDVPPPLRAPSPSQPQSLRSVSVDFGIVTDPATDWAALDAHLDEVGATGVDLNAGRVEFTAFDWAAYPDAAAEPGADHIARAARALRLTGDGRQREIGLIVDAYVPEWIVQDPSIAGRSADGTPATYTASAAQLARGPVGDRLVEYVAALGERYEPSQIAITELFLDINSFGDDDLALFREMTGATDWPRTADGLPDDYADSVAAWRADVLAGLLARMRSALDAVDGGRGAGIVLAMDARVDFDDPAKGSPVSGQLYDVLLRSADRLVLWGYLFGQRPPTDISRVTAGLEEAGYDMSRFTVSVGMWAPFSVDPPGVLSADVLAQAVEQAATNGVTHVNVTPASLLTDEDWAALAAVWNPASS</sequence>
<evidence type="ECO:0000313" key="1">
    <source>
        <dbReference type="EMBL" id="UUI73658.1"/>
    </source>
</evidence>
<gene>
    <name evidence="1" type="ORF">NP048_00745</name>
</gene>
<reference evidence="1 2" key="1">
    <citation type="submission" date="2022-07" db="EMBL/GenBank/DDBJ databases">
        <title>Novel species in genus cellulomonas.</title>
        <authorList>
            <person name="Ye L."/>
        </authorList>
    </citation>
    <scope>NUCLEOTIDE SEQUENCE [LARGE SCALE GENOMIC DNA]</scope>
    <source>
        <strain evidence="2">zg-B89</strain>
    </source>
</reference>
<proteinExistence type="predicted"/>
<dbReference type="EMBL" id="CP101987">
    <property type="protein sequence ID" value="UUI73658.1"/>
    <property type="molecule type" value="Genomic_DNA"/>
</dbReference>
<accession>A0ABY5KZ82</accession>
<dbReference type="RefSeq" id="WP_227577219.1">
    <property type="nucleotide sequence ID" value="NZ_CP101987.1"/>
</dbReference>
<organism evidence="1 2">
    <name type="scientific">Cellulomonas xiejunii</name>
    <dbReference type="NCBI Taxonomy" id="2968083"/>
    <lineage>
        <taxon>Bacteria</taxon>
        <taxon>Bacillati</taxon>
        <taxon>Actinomycetota</taxon>
        <taxon>Actinomycetes</taxon>
        <taxon>Micrococcales</taxon>
        <taxon>Cellulomonadaceae</taxon>
        <taxon>Cellulomonas</taxon>
    </lineage>
</organism>
<evidence type="ECO:0000313" key="2">
    <source>
        <dbReference type="Proteomes" id="UP001316384"/>
    </source>
</evidence>
<keyword evidence="2" id="KW-1185">Reference proteome</keyword>